<dbReference type="Pfam" id="PF00512">
    <property type="entry name" value="HisKA"/>
    <property type="match status" value="1"/>
</dbReference>
<dbReference type="PANTHER" id="PTHR45436">
    <property type="entry name" value="SENSOR HISTIDINE KINASE YKOH"/>
    <property type="match status" value="1"/>
</dbReference>
<dbReference type="EMBL" id="JFYO01000002">
    <property type="protein sequence ID" value="EZP29130.1"/>
    <property type="molecule type" value="Genomic_DNA"/>
</dbReference>
<dbReference type="CDD" id="cd06225">
    <property type="entry name" value="HAMP"/>
    <property type="match status" value="1"/>
</dbReference>
<dbReference type="PROSITE" id="PS50885">
    <property type="entry name" value="HAMP"/>
    <property type="match status" value="1"/>
</dbReference>
<dbReference type="CDD" id="cd00082">
    <property type="entry name" value="HisKA"/>
    <property type="match status" value="1"/>
</dbReference>
<protein>
    <recommendedName>
        <fullName evidence="3">histidine kinase</fullName>
        <ecNumber evidence="3">2.7.13.3</ecNumber>
    </recommendedName>
</protein>
<evidence type="ECO:0000259" key="13">
    <source>
        <dbReference type="PROSITE" id="PS50109"/>
    </source>
</evidence>
<feature type="transmembrane region" description="Helical" evidence="12">
    <location>
        <begin position="26"/>
        <end position="45"/>
    </location>
</feature>
<name>A0A031FZQ6_9MICO</name>
<evidence type="ECO:0000313" key="15">
    <source>
        <dbReference type="EMBL" id="EZP29130.1"/>
    </source>
</evidence>
<feature type="transmembrane region" description="Helical" evidence="12">
    <location>
        <begin position="182"/>
        <end position="203"/>
    </location>
</feature>
<evidence type="ECO:0000256" key="3">
    <source>
        <dbReference type="ARBA" id="ARBA00012438"/>
    </source>
</evidence>
<dbReference type="PROSITE" id="PS50109">
    <property type="entry name" value="HIS_KIN"/>
    <property type="match status" value="1"/>
</dbReference>
<dbReference type="InterPro" id="IPR003661">
    <property type="entry name" value="HisK_dim/P_dom"/>
</dbReference>
<evidence type="ECO:0000256" key="7">
    <source>
        <dbReference type="ARBA" id="ARBA00022777"/>
    </source>
</evidence>
<dbReference type="SUPFAM" id="SSF158472">
    <property type="entry name" value="HAMP domain-like"/>
    <property type="match status" value="1"/>
</dbReference>
<feature type="domain" description="HAMP" evidence="14">
    <location>
        <begin position="204"/>
        <end position="257"/>
    </location>
</feature>
<keyword evidence="10 12" id="KW-0472">Membrane</keyword>
<evidence type="ECO:0000256" key="8">
    <source>
        <dbReference type="ARBA" id="ARBA00022989"/>
    </source>
</evidence>
<evidence type="ECO:0000256" key="9">
    <source>
        <dbReference type="ARBA" id="ARBA00023012"/>
    </source>
</evidence>
<dbReference type="Gene3D" id="3.30.565.10">
    <property type="entry name" value="Histidine kinase-like ATPase, C-terminal domain"/>
    <property type="match status" value="1"/>
</dbReference>
<accession>A0A031FZQ6</accession>
<dbReference type="GO" id="GO:0005886">
    <property type="term" value="C:plasma membrane"/>
    <property type="evidence" value="ECO:0007669"/>
    <property type="project" value="UniProtKB-SubCell"/>
</dbReference>
<keyword evidence="8 12" id="KW-1133">Transmembrane helix</keyword>
<evidence type="ECO:0000256" key="5">
    <source>
        <dbReference type="ARBA" id="ARBA00022679"/>
    </source>
</evidence>
<evidence type="ECO:0000256" key="12">
    <source>
        <dbReference type="SAM" id="Phobius"/>
    </source>
</evidence>
<organism evidence="15 16">
    <name type="scientific">Microbacterium oleivorans</name>
    <dbReference type="NCBI Taxonomy" id="273677"/>
    <lineage>
        <taxon>Bacteria</taxon>
        <taxon>Bacillati</taxon>
        <taxon>Actinomycetota</taxon>
        <taxon>Actinomycetes</taxon>
        <taxon>Micrococcales</taxon>
        <taxon>Microbacteriaceae</taxon>
        <taxon>Microbacterium</taxon>
    </lineage>
</organism>
<dbReference type="InterPro" id="IPR003660">
    <property type="entry name" value="HAMP_dom"/>
</dbReference>
<feature type="region of interest" description="Disordered" evidence="11">
    <location>
        <begin position="97"/>
        <end position="136"/>
    </location>
</feature>
<comment type="catalytic activity">
    <reaction evidence="1">
        <text>ATP + protein L-histidine = ADP + protein N-phospho-L-histidine.</text>
        <dbReference type="EC" id="2.7.13.3"/>
    </reaction>
</comment>
<gene>
    <name evidence="15" type="ORF">BW34_00647</name>
</gene>
<dbReference type="InterPro" id="IPR003594">
    <property type="entry name" value="HATPase_dom"/>
</dbReference>
<reference evidence="15 16" key="1">
    <citation type="submission" date="2014-03" db="EMBL/GenBank/DDBJ databases">
        <title>Draft Genome Sequences of 13 Willow Endophytes.</title>
        <authorList>
            <person name="Gan H.Y."/>
            <person name="Gan H.M."/>
            <person name="Savka M.A."/>
            <person name="Hudson A.O."/>
        </authorList>
    </citation>
    <scope>NUCLEOTIDE SEQUENCE [LARGE SCALE GENOMIC DNA]</scope>
    <source>
        <strain evidence="15 16">RIT293</strain>
    </source>
</reference>
<dbReference type="Gene3D" id="1.10.287.130">
    <property type="match status" value="1"/>
</dbReference>
<comment type="subcellular location">
    <subcellularLocation>
        <location evidence="2">Cell membrane</location>
    </subcellularLocation>
</comment>
<dbReference type="Gene3D" id="6.10.340.10">
    <property type="match status" value="1"/>
</dbReference>
<dbReference type="SMART" id="SM00304">
    <property type="entry name" value="HAMP"/>
    <property type="match status" value="1"/>
</dbReference>
<dbReference type="SUPFAM" id="SSF47384">
    <property type="entry name" value="Homodimeric domain of signal transducing histidine kinase"/>
    <property type="match status" value="1"/>
</dbReference>
<feature type="domain" description="Histidine kinase" evidence="13">
    <location>
        <begin position="272"/>
        <end position="483"/>
    </location>
</feature>
<dbReference type="InterPro" id="IPR004358">
    <property type="entry name" value="Sig_transdc_His_kin-like_C"/>
</dbReference>
<comment type="caution">
    <text evidence="15">The sequence shown here is derived from an EMBL/GenBank/DDBJ whole genome shotgun (WGS) entry which is preliminary data.</text>
</comment>
<dbReference type="InterPro" id="IPR036890">
    <property type="entry name" value="HATPase_C_sf"/>
</dbReference>
<dbReference type="SUPFAM" id="SSF55874">
    <property type="entry name" value="ATPase domain of HSP90 chaperone/DNA topoisomerase II/histidine kinase"/>
    <property type="match status" value="1"/>
</dbReference>
<dbReference type="InterPro" id="IPR036097">
    <property type="entry name" value="HisK_dim/P_sf"/>
</dbReference>
<dbReference type="Proteomes" id="UP000024001">
    <property type="component" value="Unassembled WGS sequence"/>
</dbReference>
<dbReference type="GO" id="GO:0000155">
    <property type="term" value="F:phosphorelay sensor kinase activity"/>
    <property type="evidence" value="ECO:0007669"/>
    <property type="project" value="InterPro"/>
</dbReference>
<dbReference type="eggNOG" id="COG2205">
    <property type="taxonomic scope" value="Bacteria"/>
</dbReference>
<dbReference type="RefSeq" id="WP_235186043.1">
    <property type="nucleotide sequence ID" value="NZ_JFYO01000002.1"/>
</dbReference>
<keyword evidence="6 12" id="KW-0812">Transmembrane</keyword>
<keyword evidence="5" id="KW-0808">Transferase</keyword>
<dbReference type="Pfam" id="PF02518">
    <property type="entry name" value="HATPase_c"/>
    <property type="match status" value="1"/>
</dbReference>
<evidence type="ECO:0000256" key="2">
    <source>
        <dbReference type="ARBA" id="ARBA00004236"/>
    </source>
</evidence>
<evidence type="ECO:0000256" key="1">
    <source>
        <dbReference type="ARBA" id="ARBA00000085"/>
    </source>
</evidence>
<keyword evidence="7 15" id="KW-0418">Kinase</keyword>
<evidence type="ECO:0000256" key="11">
    <source>
        <dbReference type="SAM" id="MobiDB-lite"/>
    </source>
</evidence>
<evidence type="ECO:0000313" key="16">
    <source>
        <dbReference type="Proteomes" id="UP000024001"/>
    </source>
</evidence>
<dbReference type="Pfam" id="PF00672">
    <property type="entry name" value="HAMP"/>
    <property type="match status" value="1"/>
</dbReference>
<dbReference type="PANTHER" id="PTHR45436:SF5">
    <property type="entry name" value="SENSOR HISTIDINE KINASE TRCS"/>
    <property type="match status" value="1"/>
</dbReference>
<dbReference type="SMART" id="SM00387">
    <property type="entry name" value="HATPase_c"/>
    <property type="match status" value="1"/>
</dbReference>
<evidence type="ECO:0000256" key="6">
    <source>
        <dbReference type="ARBA" id="ARBA00022692"/>
    </source>
</evidence>
<dbReference type="PRINTS" id="PR00344">
    <property type="entry name" value="BCTRLSENSOR"/>
</dbReference>
<dbReference type="PATRIC" id="fig|273677.3.peg.632"/>
<dbReference type="SMART" id="SM00388">
    <property type="entry name" value="HisKA"/>
    <property type="match status" value="1"/>
</dbReference>
<keyword evidence="9" id="KW-0902">Two-component regulatory system</keyword>
<dbReference type="InterPro" id="IPR005467">
    <property type="entry name" value="His_kinase_dom"/>
</dbReference>
<dbReference type="InterPro" id="IPR050428">
    <property type="entry name" value="TCS_sensor_his_kinase"/>
</dbReference>
<keyword evidence="4" id="KW-0597">Phosphoprotein</keyword>
<dbReference type="EC" id="2.7.13.3" evidence="3"/>
<keyword evidence="16" id="KW-1185">Reference proteome</keyword>
<dbReference type="AlphaFoldDB" id="A0A031FZQ6"/>
<evidence type="ECO:0000256" key="10">
    <source>
        <dbReference type="ARBA" id="ARBA00023136"/>
    </source>
</evidence>
<evidence type="ECO:0000256" key="4">
    <source>
        <dbReference type="ARBA" id="ARBA00022553"/>
    </source>
</evidence>
<proteinExistence type="predicted"/>
<dbReference type="CDD" id="cd00075">
    <property type="entry name" value="HATPase"/>
    <property type="match status" value="1"/>
</dbReference>
<sequence>MSVVAPDTDPADPAPRLRSGSVRLRTAAAVLALIAVLLVVLAIAVDVALGARLRAQIEDRLRDRAAATASLVGTVDDADLADRLSAQGLAVRIDGASGDSVVAGPSPDQLRNGPPGGPGPGGPPSERGQSTSTSASAVRVVASDVSGDDDLVTLRSSLSDGSTLTLTASAVGVEDTLVQVRWVMSVASAGVLLLSAGAIVLVVRVTLRPLERVSQVARSIGAGERGRRLRPTRPDTEIGRVAAALDDMLDDVVGAEHAARDAEVRLRAFLSDAAHELRTPVAGIRAAADTLVRSDLDGPEREMLAAHVAREASRASRLVDDLLLMARVDRGLDLSPTVVALRRLVTAETARAQLVHPDLRLEESTPDAAVTARVDVDRFAQVLSNLVENAARATKGRGQVRLELQSEGDEAVIAVQDDGPGVPEGDRLRIFERLVRLDASRSAGGAGLGLPIARGIARAHGGDVRCEPSAVGARFVVTVPFVKTTPGSHADG</sequence>
<evidence type="ECO:0000259" key="14">
    <source>
        <dbReference type="PROSITE" id="PS50885"/>
    </source>
</evidence>